<dbReference type="AlphaFoldDB" id="A0A8S9JU14"/>
<dbReference type="EMBL" id="QGKY02000246">
    <property type="protein sequence ID" value="KAF2584937.1"/>
    <property type="molecule type" value="Genomic_DNA"/>
</dbReference>
<keyword evidence="11" id="KW-0732">Signal</keyword>
<comment type="subcellular location">
    <subcellularLocation>
        <location evidence="2">Vacuole</location>
    </subcellularLocation>
</comment>
<sequence>MAMQKFPLMGLLLLLTIVTSQTTADGPPETANEPVCPNMDSVTDLSRAYFPKGFLFGTATAAYQVEGAVYKTCRGRSMWDVFCKKYPSKCLNIYFSYYLLTFADIKLMKNLNTDAFRMSIAWPRIFPYGKKENGVSEAGVKFYHDVLDELIKNDITPFVTIFHWDTPQDLEDEYGGFLDEKIVKDFRDYAEVLFKEYGGKVKHWITINEPWVYAHAGYDVGKKAPGRCSEHAKGKDVKGDCLGGKSGDEVFIVGHNLLLAHAEAVDAFRNCEKCKGGKIGIAHSPAWFEPFASKDKDKNAVSLGRSLDYMLGWHLEPTMNGDYPKTMKEKLKGKLKEFTPEQKKKLEKSTDFLGLNYYTSTFIKDIEKPDEKLPSFRLYAGSEWNWTNSEDYRIGSKPDTADLSIYSRGLRELLKYVKDKYGNQEIFIMENGN</sequence>
<evidence type="ECO:0000256" key="9">
    <source>
        <dbReference type="ARBA" id="ARBA00034026"/>
    </source>
</evidence>
<accession>A0A8S9JU14</accession>
<evidence type="ECO:0000256" key="4">
    <source>
        <dbReference type="ARBA" id="ARBA00012250"/>
    </source>
</evidence>
<proteinExistence type="inferred from homology"/>
<evidence type="ECO:0000256" key="1">
    <source>
        <dbReference type="ARBA" id="ARBA00003014"/>
    </source>
</evidence>
<evidence type="ECO:0000256" key="2">
    <source>
        <dbReference type="ARBA" id="ARBA00004116"/>
    </source>
</evidence>
<dbReference type="GO" id="GO:0019137">
    <property type="term" value="F:thioglucosidase activity"/>
    <property type="evidence" value="ECO:0007669"/>
    <property type="project" value="UniProtKB-EC"/>
</dbReference>
<dbReference type="Gene3D" id="3.20.20.80">
    <property type="entry name" value="Glycosidases"/>
    <property type="match status" value="1"/>
</dbReference>
<evidence type="ECO:0000313" key="12">
    <source>
        <dbReference type="EMBL" id="KAF2584937.1"/>
    </source>
</evidence>
<dbReference type="EC" id="3.2.1.147" evidence="4"/>
<keyword evidence="6" id="KW-0378">Hydrolase</keyword>
<feature type="signal peptide" evidence="11">
    <location>
        <begin position="1"/>
        <end position="24"/>
    </location>
</feature>
<feature type="chain" id="PRO_5035816196" description="thioglucosidase" evidence="11">
    <location>
        <begin position="25"/>
        <end position="433"/>
    </location>
</feature>
<dbReference type="PANTHER" id="PTHR10353">
    <property type="entry name" value="GLYCOSYL HYDROLASE"/>
    <property type="match status" value="1"/>
</dbReference>
<comment type="similarity">
    <text evidence="3 10">Belongs to the glycosyl hydrolase 1 family.</text>
</comment>
<evidence type="ECO:0000256" key="11">
    <source>
        <dbReference type="SAM" id="SignalP"/>
    </source>
</evidence>
<dbReference type="InterPro" id="IPR033132">
    <property type="entry name" value="GH_1_N_CS"/>
</dbReference>
<keyword evidence="5" id="KW-0926">Vacuole</keyword>
<dbReference type="GO" id="GO:0019762">
    <property type="term" value="P:glucosinolate catabolic process"/>
    <property type="evidence" value="ECO:0007669"/>
    <property type="project" value="TreeGrafter"/>
</dbReference>
<dbReference type="PROSITE" id="PS00653">
    <property type="entry name" value="GLYCOSYL_HYDROL_F1_2"/>
    <property type="match status" value="1"/>
</dbReference>
<name>A0A8S9JU14_BRACR</name>
<dbReference type="GO" id="GO:0005773">
    <property type="term" value="C:vacuole"/>
    <property type="evidence" value="ECO:0007669"/>
    <property type="project" value="UniProtKB-SubCell"/>
</dbReference>
<organism evidence="12">
    <name type="scientific">Brassica cretica</name>
    <name type="common">Mustard</name>
    <dbReference type="NCBI Taxonomy" id="69181"/>
    <lineage>
        <taxon>Eukaryota</taxon>
        <taxon>Viridiplantae</taxon>
        <taxon>Streptophyta</taxon>
        <taxon>Embryophyta</taxon>
        <taxon>Tracheophyta</taxon>
        <taxon>Spermatophyta</taxon>
        <taxon>Magnoliopsida</taxon>
        <taxon>eudicotyledons</taxon>
        <taxon>Gunneridae</taxon>
        <taxon>Pentapetalae</taxon>
        <taxon>rosids</taxon>
        <taxon>malvids</taxon>
        <taxon>Brassicales</taxon>
        <taxon>Brassicaceae</taxon>
        <taxon>Brassiceae</taxon>
        <taxon>Brassica</taxon>
    </lineage>
</organism>
<evidence type="ECO:0000256" key="8">
    <source>
        <dbReference type="ARBA" id="ARBA00032797"/>
    </source>
</evidence>
<evidence type="ECO:0000256" key="5">
    <source>
        <dbReference type="ARBA" id="ARBA00022554"/>
    </source>
</evidence>
<dbReference type="SUPFAM" id="SSF51445">
    <property type="entry name" value="(Trans)glycosidases"/>
    <property type="match status" value="1"/>
</dbReference>
<comment type="function">
    <text evidence="1">Degradation of glucosinolates (glucose residue linked by a thioglucoside bound to an amino acid derivative) to glucose, sulfate and any of the products: thiocyanates, isothiocyanates, nitriles, epithionitriles or oxazolidine-2-thiones.</text>
</comment>
<comment type="caution">
    <text evidence="12">The sequence shown here is derived from an EMBL/GenBank/DDBJ whole genome shotgun (WGS) entry which is preliminary data.</text>
</comment>
<dbReference type="InterPro" id="IPR017853">
    <property type="entry name" value="GH"/>
</dbReference>
<comment type="catalytic activity">
    <reaction evidence="9">
        <text>a thioglucoside + H2O = a sugar + a thiol.</text>
        <dbReference type="EC" id="3.2.1.147"/>
    </reaction>
</comment>
<dbReference type="GO" id="GO:0005975">
    <property type="term" value="P:carbohydrate metabolic process"/>
    <property type="evidence" value="ECO:0007669"/>
    <property type="project" value="InterPro"/>
</dbReference>
<dbReference type="GO" id="GO:0008422">
    <property type="term" value="F:beta-glucosidase activity"/>
    <property type="evidence" value="ECO:0007669"/>
    <property type="project" value="TreeGrafter"/>
</dbReference>
<gene>
    <name evidence="12" type="ORF">F2Q70_00037583</name>
</gene>
<evidence type="ECO:0000256" key="3">
    <source>
        <dbReference type="ARBA" id="ARBA00010838"/>
    </source>
</evidence>
<dbReference type="InterPro" id="IPR001360">
    <property type="entry name" value="Glyco_hydro_1"/>
</dbReference>
<evidence type="ECO:0000256" key="10">
    <source>
        <dbReference type="RuleBase" id="RU003690"/>
    </source>
</evidence>
<dbReference type="Pfam" id="PF00232">
    <property type="entry name" value="Glyco_hydro_1"/>
    <property type="match status" value="1"/>
</dbReference>
<dbReference type="GO" id="GO:0009651">
    <property type="term" value="P:response to salt stress"/>
    <property type="evidence" value="ECO:0007669"/>
    <property type="project" value="TreeGrafter"/>
</dbReference>
<evidence type="ECO:0000256" key="6">
    <source>
        <dbReference type="ARBA" id="ARBA00022801"/>
    </source>
</evidence>
<reference evidence="12" key="1">
    <citation type="submission" date="2019-12" db="EMBL/GenBank/DDBJ databases">
        <title>Genome sequencing and annotation of Brassica cretica.</title>
        <authorList>
            <person name="Studholme D.J."/>
            <person name="Sarris P.F."/>
        </authorList>
    </citation>
    <scope>NUCLEOTIDE SEQUENCE</scope>
    <source>
        <strain evidence="12">PFS-102/07</strain>
        <tissue evidence="12">Leaf</tissue>
    </source>
</reference>
<dbReference type="PANTHER" id="PTHR10353:SF318">
    <property type="entry name" value="BETA-GLUCOSIDASE 31-RELATED"/>
    <property type="match status" value="1"/>
</dbReference>
<evidence type="ECO:0000256" key="7">
    <source>
        <dbReference type="ARBA" id="ARBA00032643"/>
    </source>
</evidence>
<protein>
    <recommendedName>
        <fullName evidence="4">thioglucosidase</fullName>
        <ecNumber evidence="4">3.2.1.147</ecNumber>
    </recommendedName>
    <alternativeName>
        <fullName evidence="7">Sinigrinase</fullName>
    </alternativeName>
    <alternativeName>
        <fullName evidence="8">Thioglucosidase</fullName>
    </alternativeName>
</protein>